<dbReference type="PANTHER" id="PTHR12631:SF10">
    <property type="entry name" value="BETA-XYLOSIDASE-LIKE PROTEIN-RELATED"/>
    <property type="match status" value="1"/>
</dbReference>
<protein>
    <submittedName>
        <fullName evidence="4">Beta-glucosidase/6-phospho-beta-glucosidase/beta-galactosidase</fullName>
    </submittedName>
</protein>
<evidence type="ECO:0000256" key="2">
    <source>
        <dbReference type="ARBA" id="ARBA00023295"/>
    </source>
</evidence>
<proteinExistence type="predicted"/>
<keyword evidence="5" id="KW-1185">Reference proteome</keyword>
<feature type="domain" description="Glycoside hydrolase family 42 N-terminal" evidence="3">
    <location>
        <begin position="43"/>
        <end position="111"/>
    </location>
</feature>
<dbReference type="RefSeq" id="WP_179547651.1">
    <property type="nucleotide sequence ID" value="NZ_BSEW01000001.1"/>
</dbReference>
<dbReference type="SUPFAM" id="SSF51445">
    <property type="entry name" value="(Trans)glycosidases"/>
    <property type="match status" value="1"/>
</dbReference>
<organism evidence="4 5">
    <name type="scientific">Herbiconiux flava</name>
    <dbReference type="NCBI Taxonomy" id="881268"/>
    <lineage>
        <taxon>Bacteria</taxon>
        <taxon>Bacillati</taxon>
        <taxon>Actinomycetota</taxon>
        <taxon>Actinomycetes</taxon>
        <taxon>Micrococcales</taxon>
        <taxon>Microbacteriaceae</taxon>
        <taxon>Herbiconiux</taxon>
    </lineage>
</organism>
<evidence type="ECO:0000313" key="4">
    <source>
        <dbReference type="EMBL" id="NYD70544.1"/>
    </source>
</evidence>
<gene>
    <name evidence="4" type="ORF">BJ984_001702</name>
</gene>
<dbReference type="GO" id="GO:0004565">
    <property type="term" value="F:beta-galactosidase activity"/>
    <property type="evidence" value="ECO:0007669"/>
    <property type="project" value="InterPro"/>
</dbReference>
<dbReference type="GO" id="GO:0009341">
    <property type="term" value="C:beta-galactosidase complex"/>
    <property type="evidence" value="ECO:0007669"/>
    <property type="project" value="InterPro"/>
</dbReference>
<sequence>MSDTPWYREDRLHYGVGIEDTFIPQEAVGHRKLDEYELTQHYARWRDDLDLVAESGAEFVRWGIPWYLVEPRPGEFDWSWLDQVAERMRELGLRCIVDLMHYGTPLWLDNSFINAGYPERVASYGRAVAERYRDVLTDFTPLNEPVVNAEWCGENAKWPPYLSGHDGFIKVTMQLARGMVLTQREIAAVHPDATFVHVDAGFLYRGDGESPLLSRELLEERRFIALDLITGRFDADSPLHPWLTSHGVTEAELQWFRDNAVTPDVIGVNYYPHFTTGEFVDGRLTPVHNDGGGLRTLISLYSDRYGLPIAVTETSLVGTPAEKIDWMRESGSVLSAMRAEGHPIIGFTWFPFFSMVDWLYRFDQLKPDDWMLEFGIVDLVRGADLGLERVRNEAFDVFRRAALDARGAGDRSAAR</sequence>
<evidence type="ECO:0000256" key="1">
    <source>
        <dbReference type="ARBA" id="ARBA00022801"/>
    </source>
</evidence>
<dbReference type="AlphaFoldDB" id="A0A852SP17"/>
<reference evidence="4 5" key="1">
    <citation type="submission" date="2020-07" db="EMBL/GenBank/DDBJ databases">
        <title>Sequencing the genomes of 1000 actinobacteria strains.</title>
        <authorList>
            <person name="Klenk H.-P."/>
        </authorList>
    </citation>
    <scope>NUCLEOTIDE SEQUENCE [LARGE SCALE GENOMIC DNA]</scope>
    <source>
        <strain evidence="4 5">DSM 26474</strain>
    </source>
</reference>
<evidence type="ECO:0000259" key="3">
    <source>
        <dbReference type="Pfam" id="PF02449"/>
    </source>
</evidence>
<dbReference type="Gene3D" id="3.20.20.80">
    <property type="entry name" value="Glycosidases"/>
    <property type="match status" value="1"/>
</dbReference>
<dbReference type="EMBL" id="JACCBM010000001">
    <property type="protein sequence ID" value="NYD70544.1"/>
    <property type="molecule type" value="Genomic_DNA"/>
</dbReference>
<name>A0A852SP17_9MICO</name>
<dbReference type="PANTHER" id="PTHR12631">
    <property type="entry name" value="ALPHA-L-IDURONIDASE"/>
    <property type="match status" value="1"/>
</dbReference>
<dbReference type="InterPro" id="IPR013529">
    <property type="entry name" value="Glyco_hydro_42_N"/>
</dbReference>
<accession>A0A852SP17</accession>
<evidence type="ECO:0000313" key="5">
    <source>
        <dbReference type="Proteomes" id="UP000549913"/>
    </source>
</evidence>
<dbReference type="GO" id="GO:0005975">
    <property type="term" value="P:carbohydrate metabolic process"/>
    <property type="evidence" value="ECO:0007669"/>
    <property type="project" value="InterPro"/>
</dbReference>
<keyword evidence="2" id="KW-0326">Glycosidase</keyword>
<keyword evidence="1" id="KW-0378">Hydrolase</keyword>
<dbReference type="InterPro" id="IPR017853">
    <property type="entry name" value="GH"/>
</dbReference>
<dbReference type="Pfam" id="PF02449">
    <property type="entry name" value="Glyco_hydro_42"/>
    <property type="match status" value="1"/>
</dbReference>
<dbReference type="InterPro" id="IPR051923">
    <property type="entry name" value="Glycosyl_Hydrolase_39"/>
</dbReference>
<dbReference type="Proteomes" id="UP000549913">
    <property type="component" value="Unassembled WGS sequence"/>
</dbReference>
<comment type="caution">
    <text evidence="4">The sequence shown here is derived from an EMBL/GenBank/DDBJ whole genome shotgun (WGS) entry which is preliminary data.</text>
</comment>